<evidence type="ECO:0000256" key="1">
    <source>
        <dbReference type="SAM" id="SignalP"/>
    </source>
</evidence>
<feature type="signal peptide" evidence="1">
    <location>
        <begin position="1"/>
        <end position="28"/>
    </location>
</feature>
<protein>
    <submittedName>
        <fullName evidence="2">Uncharacterized protein</fullName>
    </submittedName>
</protein>
<name>A0AAV9WHC5_9PEZI</name>
<comment type="caution">
    <text evidence="2">The sequence shown here is derived from an EMBL/GenBank/DDBJ whole genome shotgun (WGS) entry which is preliminary data.</text>
</comment>
<organism evidence="2 3">
    <name type="scientific">Arthrobotrys musiformis</name>
    <dbReference type="NCBI Taxonomy" id="47236"/>
    <lineage>
        <taxon>Eukaryota</taxon>
        <taxon>Fungi</taxon>
        <taxon>Dikarya</taxon>
        <taxon>Ascomycota</taxon>
        <taxon>Pezizomycotina</taxon>
        <taxon>Orbiliomycetes</taxon>
        <taxon>Orbiliales</taxon>
        <taxon>Orbiliaceae</taxon>
        <taxon>Arthrobotrys</taxon>
    </lineage>
</organism>
<keyword evidence="3" id="KW-1185">Reference proteome</keyword>
<dbReference type="AlphaFoldDB" id="A0AAV9WHC5"/>
<evidence type="ECO:0000313" key="2">
    <source>
        <dbReference type="EMBL" id="KAK6508932.1"/>
    </source>
</evidence>
<feature type="chain" id="PRO_5043720963" evidence="1">
    <location>
        <begin position="29"/>
        <end position="274"/>
    </location>
</feature>
<dbReference type="EMBL" id="JAVHJL010000002">
    <property type="protein sequence ID" value="KAK6508932.1"/>
    <property type="molecule type" value="Genomic_DNA"/>
</dbReference>
<sequence>MPLATKILKPFLLALVITAINEIKPSRAVCLEVPEDYKSGDCTAKVVWRKVSFYKRREIQDRVAVEILDSLGNKISDTSTADFQNCRGSPGEECKFYSSLPNVLLTSPQHRKEYLQFWCGGMGWHTDTTPEVGPKYVEDGVWLSRRPWCGVYTDWVVLPPDGPVEGGRYEKNPDIDTIESRVIECKFQCGEGSVIVEDFKPCPPPAAVTTVTATEIKIKLYTSVKTEFKKGDKTVVPITGVSTSTTIPVPTLVPPSILLFNSTARKVAEPVPMG</sequence>
<accession>A0AAV9WHC5</accession>
<evidence type="ECO:0000313" key="3">
    <source>
        <dbReference type="Proteomes" id="UP001370758"/>
    </source>
</evidence>
<proteinExistence type="predicted"/>
<keyword evidence="1" id="KW-0732">Signal</keyword>
<reference evidence="2 3" key="1">
    <citation type="submission" date="2023-08" db="EMBL/GenBank/DDBJ databases">
        <authorList>
            <person name="Palmer J.M."/>
        </authorList>
    </citation>
    <scope>NUCLEOTIDE SEQUENCE [LARGE SCALE GENOMIC DNA]</scope>
    <source>
        <strain evidence="2 3">TWF481</strain>
    </source>
</reference>
<gene>
    <name evidence="2" type="ORF">TWF481_003700</name>
</gene>
<dbReference type="Proteomes" id="UP001370758">
    <property type="component" value="Unassembled WGS sequence"/>
</dbReference>